<reference evidence="16" key="1">
    <citation type="submission" date="2019-12" db="EMBL/GenBank/DDBJ databases">
        <title>Mycobacterium spongiae sp. nov.</title>
        <authorList>
            <person name="Stinear T."/>
        </authorList>
    </citation>
    <scope>NUCLEOTIDE SEQUENCE</scope>
    <source>
        <strain evidence="16">FSD4b-SM</strain>
    </source>
</reference>
<dbReference type="Gene3D" id="3.90.226.10">
    <property type="entry name" value="2-enoyl-CoA Hydratase, Chain A, domain 1"/>
    <property type="match status" value="1"/>
</dbReference>
<keyword evidence="6" id="KW-1207">Sterol metabolism</keyword>
<dbReference type="EMBL" id="CP046600">
    <property type="protein sequence ID" value="QUR69528.1"/>
    <property type="molecule type" value="Genomic_DNA"/>
</dbReference>
<evidence type="ECO:0000256" key="12">
    <source>
        <dbReference type="ARBA" id="ARBA00050550"/>
    </source>
</evidence>
<dbReference type="KEGG" id="mspg:F6B93_01775"/>
<gene>
    <name evidence="16" type="ORF">F6B93_01775</name>
</gene>
<keyword evidence="8" id="KW-0456">Lyase</keyword>
<keyword evidence="3" id="KW-0153">Cholesterol metabolism</keyword>
<dbReference type="CDD" id="cd06558">
    <property type="entry name" value="crotonase-like"/>
    <property type="match status" value="1"/>
</dbReference>
<evidence type="ECO:0000256" key="7">
    <source>
        <dbReference type="ARBA" id="ARBA00023221"/>
    </source>
</evidence>
<comment type="pathway">
    <text evidence="11">Steroid metabolism; cholesterol degradation.</text>
</comment>
<evidence type="ECO:0000256" key="2">
    <source>
        <dbReference type="ARBA" id="ARBA00005254"/>
    </source>
</evidence>
<organism evidence="16 17">
    <name type="scientific">Mycobacterium spongiae</name>
    <dbReference type="NCBI Taxonomy" id="886343"/>
    <lineage>
        <taxon>Bacteria</taxon>
        <taxon>Bacillati</taxon>
        <taxon>Actinomycetota</taxon>
        <taxon>Actinomycetes</taxon>
        <taxon>Mycobacteriales</taxon>
        <taxon>Mycobacteriaceae</taxon>
        <taxon>Mycobacterium</taxon>
    </lineage>
</organism>
<evidence type="ECO:0000256" key="3">
    <source>
        <dbReference type="ARBA" id="ARBA00022548"/>
    </source>
</evidence>
<proteinExistence type="inferred from homology"/>
<dbReference type="SUPFAM" id="SSF52096">
    <property type="entry name" value="ClpP/crotonase"/>
    <property type="match status" value="1"/>
</dbReference>
<evidence type="ECO:0000256" key="4">
    <source>
        <dbReference type="ARBA" id="ARBA00022832"/>
    </source>
</evidence>
<dbReference type="PANTHER" id="PTHR43802:SF1">
    <property type="entry name" value="IP11341P-RELATED"/>
    <property type="match status" value="1"/>
</dbReference>
<evidence type="ECO:0000313" key="16">
    <source>
        <dbReference type="EMBL" id="QUR69528.1"/>
    </source>
</evidence>
<dbReference type="AlphaFoldDB" id="A0A975K1V2"/>
<evidence type="ECO:0000256" key="1">
    <source>
        <dbReference type="ARBA" id="ARBA00002994"/>
    </source>
</evidence>
<protein>
    <recommendedName>
        <fullName evidence="14">Enoyl-CoA hydratase EchA19</fullName>
    </recommendedName>
</protein>
<evidence type="ECO:0000256" key="6">
    <source>
        <dbReference type="ARBA" id="ARBA00023166"/>
    </source>
</evidence>
<keyword evidence="4" id="KW-0276">Fatty acid metabolism</keyword>
<dbReference type="Pfam" id="PF00378">
    <property type="entry name" value="ECH_1"/>
    <property type="match status" value="1"/>
</dbReference>
<comment type="catalytic activity">
    <reaction evidence="9">
        <text>a (3S)-3-hydroxyacyl-CoA = a (2E)-enoyl-CoA + H2O</text>
        <dbReference type="Rhea" id="RHEA:16105"/>
        <dbReference type="ChEBI" id="CHEBI:15377"/>
        <dbReference type="ChEBI" id="CHEBI:57318"/>
        <dbReference type="ChEBI" id="CHEBI:58856"/>
        <dbReference type="EC" id="4.2.1.17"/>
    </reaction>
</comment>
<dbReference type="GO" id="GO:0004300">
    <property type="term" value="F:enoyl-CoA hydratase activity"/>
    <property type="evidence" value="ECO:0007669"/>
    <property type="project" value="UniProtKB-EC"/>
</dbReference>
<comment type="similarity">
    <text evidence="2 15">Belongs to the enoyl-CoA hydratase/isomerase family.</text>
</comment>
<comment type="catalytic activity">
    <reaction evidence="12">
        <text>(22E)-3-oxochola-4,22-dien-24-oyl-CoA + H2O = (22R)-hydroxy-3-oxo-chol-4-ene-24-oyl-CoA</text>
        <dbReference type="Rhea" id="RHEA:72575"/>
        <dbReference type="ChEBI" id="CHEBI:15377"/>
        <dbReference type="ChEBI" id="CHEBI:136759"/>
        <dbReference type="ChEBI" id="CHEBI:192383"/>
    </reaction>
</comment>
<accession>A0A975K1V2</accession>
<dbReference type="InterPro" id="IPR001753">
    <property type="entry name" value="Enoyl-CoA_hydra/iso"/>
</dbReference>
<evidence type="ECO:0000256" key="15">
    <source>
        <dbReference type="RuleBase" id="RU003707"/>
    </source>
</evidence>
<dbReference type="FunFam" id="3.90.226.10:FF:000042">
    <property type="entry name" value="Enoyl-CoA hydratase EchA1"/>
    <property type="match status" value="1"/>
</dbReference>
<comment type="catalytic activity">
    <reaction evidence="10">
        <text>a 4-saturated-(3S)-3-hydroxyacyl-CoA = a (3E)-enoyl-CoA + H2O</text>
        <dbReference type="Rhea" id="RHEA:20724"/>
        <dbReference type="ChEBI" id="CHEBI:15377"/>
        <dbReference type="ChEBI" id="CHEBI:58521"/>
        <dbReference type="ChEBI" id="CHEBI:137480"/>
        <dbReference type="EC" id="4.2.1.17"/>
    </reaction>
</comment>
<name>A0A975K1V2_9MYCO</name>
<dbReference type="NCBIfam" id="NF006100">
    <property type="entry name" value="PRK08252.1"/>
    <property type="match status" value="1"/>
</dbReference>
<evidence type="ECO:0000256" key="14">
    <source>
        <dbReference type="ARBA" id="ARBA00068722"/>
    </source>
</evidence>
<comment type="subunit">
    <text evidence="13">Homotrimer; substrate probably binds in elongated tunnels between the subunits.</text>
</comment>
<dbReference type="Proteomes" id="UP000682202">
    <property type="component" value="Chromosome"/>
</dbReference>
<dbReference type="InterPro" id="IPR029045">
    <property type="entry name" value="ClpP/crotonase-like_dom_sf"/>
</dbReference>
<evidence type="ECO:0000256" key="5">
    <source>
        <dbReference type="ARBA" id="ARBA00023098"/>
    </source>
</evidence>
<keyword evidence="17" id="KW-1185">Reference proteome</keyword>
<evidence type="ECO:0000256" key="13">
    <source>
        <dbReference type="ARBA" id="ARBA00063987"/>
    </source>
</evidence>
<dbReference type="InterPro" id="IPR018376">
    <property type="entry name" value="Enoyl-CoA_hyd/isom_CS"/>
</dbReference>
<keyword evidence="7" id="KW-0753">Steroid metabolism</keyword>
<comment type="function">
    <text evidence="1">Could possibly oxidize fatty acids using specific components.</text>
</comment>
<dbReference type="RefSeq" id="WP_211699214.1">
    <property type="nucleotide sequence ID" value="NZ_CP046600.1"/>
</dbReference>
<evidence type="ECO:0000256" key="10">
    <source>
        <dbReference type="ARBA" id="ARBA00023717"/>
    </source>
</evidence>
<evidence type="ECO:0000313" key="17">
    <source>
        <dbReference type="Proteomes" id="UP000682202"/>
    </source>
</evidence>
<evidence type="ECO:0000256" key="11">
    <source>
        <dbReference type="ARBA" id="ARBA00049645"/>
    </source>
</evidence>
<dbReference type="InterPro" id="IPR014748">
    <property type="entry name" value="Enoyl-CoA_hydra_C"/>
</dbReference>
<dbReference type="Gene3D" id="1.10.12.10">
    <property type="entry name" value="Lyase 2-enoyl-coa Hydratase, Chain A, domain 2"/>
    <property type="match status" value="1"/>
</dbReference>
<dbReference type="GO" id="GO:0008203">
    <property type="term" value="P:cholesterol metabolic process"/>
    <property type="evidence" value="ECO:0007669"/>
    <property type="project" value="UniProtKB-KW"/>
</dbReference>
<dbReference type="PROSITE" id="PS00166">
    <property type="entry name" value="ENOYL_COA_HYDRATASE"/>
    <property type="match status" value="1"/>
</dbReference>
<dbReference type="PANTHER" id="PTHR43802">
    <property type="entry name" value="ENOYL-COA HYDRATASE"/>
    <property type="match status" value="1"/>
</dbReference>
<evidence type="ECO:0000256" key="9">
    <source>
        <dbReference type="ARBA" id="ARBA00023709"/>
    </source>
</evidence>
<sequence length="263" mass="27180">MGTGNDDAATPEPEVLVEQRDRILIITINRPKAKNAVNAAVSRGLADAMDRLDGDAGLSVAILTGAGGSFCAGMDLKAFARGENVVVEGRGLGFTERPPAKPLIAAVEGYALAGGTELALATDLIVAASDSAFGIPEVKRGLVAGGGGLLRLPERIPYAIAMELALTGDSLPAERAHELGLVNILAEPGTALDAAIALAEKITANGPLAVAATKRIITESRGWSRDAMFAEQLKILLPVFASHDAKEGAIAFAEKRPPRWTGT</sequence>
<evidence type="ECO:0000256" key="8">
    <source>
        <dbReference type="ARBA" id="ARBA00023239"/>
    </source>
</evidence>
<dbReference type="GO" id="GO:0006631">
    <property type="term" value="P:fatty acid metabolic process"/>
    <property type="evidence" value="ECO:0007669"/>
    <property type="project" value="UniProtKB-KW"/>
</dbReference>
<keyword evidence="5" id="KW-0443">Lipid metabolism</keyword>